<protein>
    <submittedName>
        <fullName evidence="2">Uncharacterized protein</fullName>
    </submittedName>
</protein>
<gene>
    <name evidence="2" type="ORF">KPH14_011105</name>
</gene>
<accession>A0AAD9VMD4</accession>
<evidence type="ECO:0000313" key="3">
    <source>
        <dbReference type="Proteomes" id="UP001258017"/>
    </source>
</evidence>
<evidence type="ECO:0000256" key="1">
    <source>
        <dbReference type="SAM" id="MobiDB-lite"/>
    </source>
</evidence>
<name>A0AAD9VMD4_9HYME</name>
<dbReference type="AlphaFoldDB" id="A0AAD9VMD4"/>
<feature type="compositionally biased region" description="Basic and acidic residues" evidence="1">
    <location>
        <begin position="295"/>
        <end position="317"/>
    </location>
</feature>
<feature type="compositionally biased region" description="Polar residues" evidence="1">
    <location>
        <begin position="50"/>
        <end position="62"/>
    </location>
</feature>
<evidence type="ECO:0000313" key="2">
    <source>
        <dbReference type="EMBL" id="KAK2579769.1"/>
    </source>
</evidence>
<reference evidence="2" key="2">
    <citation type="journal article" date="2023" name="Commun. Biol.">
        <title>Intrasexual cuticular hydrocarbon dimorphism in a wasp sheds light on hydrocarbon biosynthesis genes in Hymenoptera.</title>
        <authorList>
            <person name="Moris V.C."/>
            <person name="Podsiadlowski L."/>
            <person name="Martin S."/>
            <person name="Oeyen J.P."/>
            <person name="Donath A."/>
            <person name="Petersen M."/>
            <person name="Wilbrandt J."/>
            <person name="Misof B."/>
            <person name="Liedtke D."/>
            <person name="Thamm M."/>
            <person name="Scheiner R."/>
            <person name="Schmitt T."/>
            <person name="Niehuis O."/>
        </authorList>
    </citation>
    <scope>NUCLEOTIDE SEQUENCE</scope>
    <source>
        <strain evidence="2">GBR_01_08_01A</strain>
    </source>
</reference>
<dbReference type="EMBL" id="JAIFRP010000080">
    <property type="protein sequence ID" value="KAK2579769.1"/>
    <property type="molecule type" value="Genomic_DNA"/>
</dbReference>
<comment type="caution">
    <text evidence="2">The sequence shown here is derived from an EMBL/GenBank/DDBJ whole genome shotgun (WGS) entry which is preliminary data.</text>
</comment>
<proteinExistence type="predicted"/>
<organism evidence="2 3">
    <name type="scientific">Odynerus spinipes</name>
    <dbReference type="NCBI Taxonomy" id="1348599"/>
    <lineage>
        <taxon>Eukaryota</taxon>
        <taxon>Metazoa</taxon>
        <taxon>Ecdysozoa</taxon>
        <taxon>Arthropoda</taxon>
        <taxon>Hexapoda</taxon>
        <taxon>Insecta</taxon>
        <taxon>Pterygota</taxon>
        <taxon>Neoptera</taxon>
        <taxon>Endopterygota</taxon>
        <taxon>Hymenoptera</taxon>
        <taxon>Apocrita</taxon>
        <taxon>Aculeata</taxon>
        <taxon>Vespoidea</taxon>
        <taxon>Vespidae</taxon>
        <taxon>Eumeninae</taxon>
        <taxon>Odynerus</taxon>
    </lineage>
</organism>
<reference evidence="2" key="1">
    <citation type="submission" date="2021-08" db="EMBL/GenBank/DDBJ databases">
        <authorList>
            <person name="Misof B."/>
            <person name="Oliver O."/>
            <person name="Podsiadlowski L."/>
            <person name="Donath A."/>
            <person name="Peters R."/>
            <person name="Mayer C."/>
            <person name="Rust J."/>
            <person name="Gunkel S."/>
            <person name="Lesny P."/>
            <person name="Martin S."/>
            <person name="Oeyen J.P."/>
            <person name="Petersen M."/>
            <person name="Panagiotis P."/>
            <person name="Wilbrandt J."/>
            <person name="Tanja T."/>
        </authorList>
    </citation>
    <scope>NUCLEOTIDE SEQUENCE</scope>
    <source>
        <strain evidence="2">GBR_01_08_01A</strain>
        <tissue evidence="2">Thorax + abdomen</tissue>
    </source>
</reference>
<sequence length="337" mass="38257">MSTLSSNRLRSSSTTSKWSGKMGDNARKGSLRASSTLDTGWSKDAHTHPLRSTASSTYQPNTCLSGQNLKCPEEKTSEETILVEVDGNTKDYLSDTKNLSLKQKNDVLLRRDHRYLYDYPDMNVSQAMVAMQKLQKLKELQRRRDLTERYYSHEIRKLIGDYFNPNSRLDVSPMKYNNDRIQSTSLLQPCFGDRSNDALKNLEPCGTMTTITRLDCGCIQETTRPIFTTTRGRVQKKTCNQSQDQMLLKLTSSNPQEHLCSSIESPTKTEQYAQKSKKGRVVLDARPHGKNSINVDRELGMEEHDHRSPRNKQETHCKSPGNVPPLRKCSDTSTTSV</sequence>
<feature type="region of interest" description="Disordered" evidence="1">
    <location>
        <begin position="268"/>
        <end position="337"/>
    </location>
</feature>
<keyword evidence="3" id="KW-1185">Reference proteome</keyword>
<feature type="region of interest" description="Disordered" evidence="1">
    <location>
        <begin position="1"/>
        <end position="62"/>
    </location>
</feature>
<feature type="compositionally biased region" description="Low complexity" evidence="1">
    <location>
        <begin position="1"/>
        <end position="16"/>
    </location>
</feature>
<dbReference type="Proteomes" id="UP001258017">
    <property type="component" value="Unassembled WGS sequence"/>
</dbReference>